<keyword evidence="3" id="KW-1185">Reference proteome</keyword>
<evidence type="ECO:0000313" key="2">
    <source>
        <dbReference type="EMBL" id="SHM67980.1"/>
    </source>
</evidence>
<dbReference type="CDD" id="cd07438">
    <property type="entry name" value="PHP_HisPPase_AMP"/>
    <property type="match status" value="1"/>
</dbReference>
<protein>
    <recommendedName>
        <fullName evidence="1">Polymerase/histidinol phosphatase N-terminal domain-containing protein</fullName>
    </recommendedName>
</protein>
<dbReference type="GO" id="GO:0004534">
    <property type="term" value="F:5'-3' RNA exonuclease activity"/>
    <property type="evidence" value="ECO:0007669"/>
    <property type="project" value="TreeGrafter"/>
</dbReference>
<reference evidence="2 3" key="1">
    <citation type="submission" date="2016-11" db="EMBL/GenBank/DDBJ databases">
        <authorList>
            <person name="Jaros S."/>
            <person name="Januszkiewicz K."/>
            <person name="Wedrychowicz H."/>
        </authorList>
    </citation>
    <scope>NUCLEOTIDE SEQUENCE [LARGE SCALE GENOMIC DNA]</scope>
    <source>
        <strain evidence="2 3">DSM 15930</strain>
    </source>
</reference>
<dbReference type="PANTHER" id="PTHR42924">
    <property type="entry name" value="EXONUCLEASE"/>
    <property type="match status" value="1"/>
</dbReference>
<accession>A0A1M7KSH1</accession>
<dbReference type="SUPFAM" id="SSF89550">
    <property type="entry name" value="PHP domain-like"/>
    <property type="match status" value="1"/>
</dbReference>
<dbReference type="Pfam" id="PF02811">
    <property type="entry name" value="PHP"/>
    <property type="match status" value="1"/>
</dbReference>
<feature type="domain" description="Polymerase/histidinol phosphatase N-terminal" evidence="1">
    <location>
        <begin position="4"/>
        <end position="74"/>
    </location>
</feature>
<dbReference type="Proteomes" id="UP000184038">
    <property type="component" value="Unassembled WGS sequence"/>
</dbReference>
<dbReference type="GO" id="GO:0035312">
    <property type="term" value="F:5'-3' DNA exonuclease activity"/>
    <property type="evidence" value="ECO:0007669"/>
    <property type="project" value="TreeGrafter"/>
</dbReference>
<dbReference type="SMART" id="SM00481">
    <property type="entry name" value="POLIIIAc"/>
    <property type="match status" value="1"/>
</dbReference>
<sequence length="288" mass="31668">MKYIDLHVHSNISDGTLTPTEVVDKAVSSGLSAIALTDHDTVLGIQEARQAAAKHASNGYEIEIIPGVEISSSYNGKDLHILGLYIDDTNEILIKTLENAVKEREERNIKMIHNLNAAGIPITLEALKESEPDAVITRAHFAKYLTENGFTKTRNKAFEKYLAADGPYYVPRQFITPEDAIKLILQAGGIPVLAHPLLYRLPADELSELVKNLKSLGLAGIEAIYTSHTGCDESDVRRLARLNDLLLSGGSDFHGDNKPDIAIGKGRGNLKIPYQLLEVMKEYKNTIK</sequence>
<dbReference type="Gene3D" id="3.20.20.140">
    <property type="entry name" value="Metal-dependent hydrolases"/>
    <property type="match status" value="1"/>
</dbReference>
<dbReference type="Gene3D" id="1.10.150.650">
    <property type="match status" value="1"/>
</dbReference>
<organism evidence="2 3">
    <name type="scientific">Anaerosporobacter mobilis DSM 15930</name>
    <dbReference type="NCBI Taxonomy" id="1120996"/>
    <lineage>
        <taxon>Bacteria</taxon>
        <taxon>Bacillati</taxon>
        <taxon>Bacillota</taxon>
        <taxon>Clostridia</taxon>
        <taxon>Lachnospirales</taxon>
        <taxon>Lachnospiraceae</taxon>
        <taxon>Anaerosporobacter</taxon>
    </lineage>
</organism>
<evidence type="ECO:0000313" key="3">
    <source>
        <dbReference type="Proteomes" id="UP000184038"/>
    </source>
</evidence>
<dbReference type="InterPro" id="IPR016195">
    <property type="entry name" value="Pol/histidinol_Pase-like"/>
</dbReference>
<dbReference type="PANTHER" id="PTHR42924:SF3">
    <property type="entry name" value="POLYMERASE_HISTIDINOL PHOSPHATASE N-TERMINAL DOMAIN-CONTAINING PROTEIN"/>
    <property type="match status" value="1"/>
</dbReference>
<proteinExistence type="predicted"/>
<dbReference type="RefSeq" id="WP_073288938.1">
    <property type="nucleotide sequence ID" value="NZ_FRCP01000014.1"/>
</dbReference>
<gene>
    <name evidence="2" type="ORF">SAMN02746066_02903</name>
</gene>
<dbReference type="InterPro" id="IPR003141">
    <property type="entry name" value="Pol/His_phosphatase_N"/>
</dbReference>
<dbReference type="STRING" id="1120996.SAMN02746066_02903"/>
<dbReference type="InterPro" id="IPR052018">
    <property type="entry name" value="PHP_domain"/>
</dbReference>
<dbReference type="OrthoDB" id="9804333at2"/>
<dbReference type="EMBL" id="FRCP01000014">
    <property type="protein sequence ID" value="SHM67980.1"/>
    <property type="molecule type" value="Genomic_DNA"/>
</dbReference>
<name>A0A1M7KSH1_9FIRM</name>
<dbReference type="AlphaFoldDB" id="A0A1M7KSH1"/>
<evidence type="ECO:0000259" key="1">
    <source>
        <dbReference type="SMART" id="SM00481"/>
    </source>
</evidence>
<dbReference type="InterPro" id="IPR004013">
    <property type="entry name" value="PHP_dom"/>
</dbReference>